<dbReference type="Proteomes" id="UP000182860">
    <property type="component" value="Unassembled WGS sequence"/>
</dbReference>
<dbReference type="Pfam" id="PF13473">
    <property type="entry name" value="Cupredoxin_1"/>
    <property type="match status" value="1"/>
</dbReference>
<sequence>MNKIIGLLSILTVTLIISGCGTAKIAQPVVSSNSVSTTTADIVNVDIRDFTFIPDFITVKRGTTIVWTNNDTTLHRIKSPTFNSEKLSPGQSFSFTFNDPGIFPYFCFYNTFMGGQIIVQ</sequence>
<evidence type="ECO:0000313" key="3">
    <source>
        <dbReference type="Proteomes" id="UP000182860"/>
    </source>
</evidence>
<name>A0A1J4T9E1_9BACT</name>
<feature type="domain" description="EfeO-type cupredoxin-like" evidence="1">
    <location>
        <begin position="33"/>
        <end position="119"/>
    </location>
</feature>
<evidence type="ECO:0000259" key="1">
    <source>
        <dbReference type="Pfam" id="PF13473"/>
    </source>
</evidence>
<comment type="caution">
    <text evidence="2">The sequence shown here is derived from an EMBL/GenBank/DDBJ whole genome shotgun (WGS) entry which is preliminary data.</text>
</comment>
<dbReference type="SUPFAM" id="SSF49503">
    <property type="entry name" value="Cupredoxins"/>
    <property type="match status" value="1"/>
</dbReference>
<dbReference type="InterPro" id="IPR052721">
    <property type="entry name" value="ET_Amicyanin"/>
</dbReference>
<proteinExistence type="predicted"/>
<dbReference type="InterPro" id="IPR008972">
    <property type="entry name" value="Cupredoxin"/>
</dbReference>
<dbReference type="EMBL" id="MNUV01000008">
    <property type="protein sequence ID" value="OIO08378.1"/>
    <property type="molecule type" value="Genomic_DNA"/>
</dbReference>
<organism evidence="2 3">
    <name type="scientific">Candidatus Falkowbacteria bacterium CG1_02_41_21</name>
    <dbReference type="NCBI Taxonomy" id="1805147"/>
    <lineage>
        <taxon>Bacteria</taxon>
        <taxon>Candidatus Falkowiibacteriota</taxon>
    </lineage>
</organism>
<dbReference type="Gene3D" id="2.60.40.420">
    <property type="entry name" value="Cupredoxins - blue copper proteins"/>
    <property type="match status" value="1"/>
</dbReference>
<gene>
    <name evidence="2" type="ORF">AUJ35_00385</name>
</gene>
<accession>A0A1J4T9E1</accession>
<evidence type="ECO:0000313" key="2">
    <source>
        <dbReference type="EMBL" id="OIO08378.1"/>
    </source>
</evidence>
<dbReference type="InterPro" id="IPR028096">
    <property type="entry name" value="EfeO_Cupredoxin"/>
</dbReference>
<dbReference type="PROSITE" id="PS51257">
    <property type="entry name" value="PROKAR_LIPOPROTEIN"/>
    <property type="match status" value="1"/>
</dbReference>
<protein>
    <recommendedName>
        <fullName evidence="1">EfeO-type cupredoxin-like domain-containing protein</fullName>
    </recommendedName>
</protein>
<dbReference type="PANTHER" id="PTHR36507">
    <property type="entry name" value="BLL1555 PROTEIN"/>
    <property type="match status" value="1"/>
</dbReference>
<reference evidence="2 3" key="1">
    <citation type="journal article" date="2016" name="Environ. Microbiol.">
        <title>Genomic resolution of a cold subsurface aquifer community provides metabolic insights for novel microbes adapted to high CO concentrations.</title>
        <authorList>
            <person name="Probst A.J."/>
            <person name="Castelle C.J."/>
            <person name="Singh A."/>
            <person name="Brown C.T."/>
            <person name="Anantharaman K."/>
            <person name="Sharon I."/>
            <person name="Hug L.A."/>
            <person name="Burstein D."/>
            <person name="Emerson J.B."/>
            <person name="Thomas B.C."/>
            <person name="Banfield J.F."/>
        </authorList>
    </citation>
    <scope>NUCLEOTIDE SEQUENCE [LARGE SCALE GENOMIC DNA]</scope>
    <source>
        <strain evidence="2">CG1_02_41_21</strain>
    </source>
</reference>
<dbReference type="PANTHER" id="PTHR36507:SF1">
    <property type="entry name" value="BLL1555 PROTEIN"/>
    <property type="match status" value="1"/>
</dbReference>
<dbReference type="AlphaFoldDB" id="A0A1J4T9E1"/>